<gene>
    <name evidence="1" type="ORF">apy_09670</name>
</gene>
<evidence type="ECO:0000313" key="1">
    <source>
        <dbReference type="EMBL" id="GBF09242.1"/>
    </source>
</evidence>
<dbReference type="RefSeq" id="WP_131160231.1">
    <property type="nucleotide sequence ID" value="NZ_BDMD01000050.1"/>
</dbReference>
<evidence type="ECO:0000313" key="2">
    <source>
        <dbReference type="Proteomes" id="UP000291213"/>
    </source>
</evidence>
<proteinExistence type="predicted"/>
<name>A0A401HA69_AERPX</name>
<reference evidence="1 2" key="1">
    <citation type="submission" date="2017-02" db="EMBL/GenBank/DDBJ databases">
        <title>isolation and characterization of a novel temperate virus Aeropyrum globular virus 1 infecting hyperthermophilic archaeon Aeropyrum.</title>
        <authorList>
            <person name="Yumiya M."/>
            <person name="Yoshida T."/>
            <person name="Sako Y."/>
        </authorList>
    </citation>
    <scope>NUCLEOTIDE SEQUENCE [LARGE SCALE GENOMIC DNA]</scope>
    <source>
        <strain evidence="1 2">YK1-12-2013</strain>
    </source>
</reference>
<dbReference type="Proteomes" id="UP000291213">
    <property type="component" value="Unassembled WGS sequence"/>
</dbReference>
<protein>
    <submittedName>
        <fullName evidence="1">Uncharacterized protein</fullName>
    </submittedName>
</protein>
<dbReference type="EMBL" id="BDMD01000050">
    <property type="protein sequence ID" value="GBF09242.1"/>
    <property type="molecule type" value="Genomic_DNA"/>
</dbReference>
<organism evidence="1 2">
    <name type="scientific">Aeropyrum pernix</name>
    <dbReference type="NCBI Taxonomy" id="56636"/>
    <lineage>
        <taxon>Archaea</taxon>
        <taxon>Thermoproteota</taxon>
        <taxon>Thermoprotei</taxon>
        <taxon>Desulfurococcales</taxon>
        <taxon>Desulfurococcaceae</taxon>
        <taxon>Aeropyrum</taxon>
    </lineage>
</organism>
<dbReference type="OrthoDB" id="43292at2157"/>
<comment type="caution">
    <text evidence="1">The sequence shown here is derived from an EMBL/GenBank/DDBJ whole genome shotgun (WGS) entry which is preliminary data.</text>
</comment>
<accession>A0A401HA69</accession>
<dbReference type="AlphaFoldDB" id="A0A401HA69"/>
<sequence>MPKCIVCGRFFHEGQGIVIKIPGGLLEFHSSRCAQKFLRMLLEERGSECVAREALELARGLRSSLERLEEGRAKAI</sequence>